<feature type="domain" description="Peptidase S1" evidence="12">
    <location>
        <begin position="27"/>
        <end position="253"/>
    </location>
</feature>
<keyword evidence="8" id="KW-1015">Disulfide bond</keyword>
<dbReference type="FunFam" id="2.40.10.10:FF:000034">
    <property type="entry name" value="Eupolytin"/>
    <property type="match status" value="1"/>
</dbReference>
<dbReference type="InterPro" id="IPR043504">
    <property type="entry name" value="Peptidase_S1_PA_chymotrypsin"/>
</dbReference>
<organism evidence="13 14">
    <name type="scientific">Drosophila hydei</name>
    <name type="common">Fruit fly</name>
    <dbReference type="NCBI Taxonomy" id="7224"/>
    <lineage>
        <taxon>Eukaryota</taxon>
        <taxon>Metazoa</taxon>
        <taxon>Ecdysozoa</taxon>
        <taxon>Arthropoda</taxon>
        <taxon>Hexapoda</taxon>
        <taxon>Insecta</taxon>
        <taxon>Pterygota</taxon>
        <taxon>Neoptera</taxon>
        <taxon>Endopterygota</taxon>
        <taxon>Diptera</taxon>
        <taxon>Brachycera</taxon>
        <taxon>Muscomorpha</taxon>
        <taxon>Ephydroidea</taxon>
        <taxon>Drosophilidae</taxon>
        <taxon>Drosophila</taxon>
    </lineage>
</organism>
<name>A0A6J1MFM5_DROHY</name>
<dbReference type="GO" id="GO:0006508">
    <property type="term" value="P:proteolysis"/>
    <property type="evidence" value="ECO:0007669"/>
    <property type="project" value="UniProtKB-KW"/>
</dbReference>
<keyword evidence="4 11" id="KW-0732">Signal</keyword>
<feature type="chain" id="PRO_5026929347" description="trypsin" evidence="11">
    <location>
        <begin position="18"/>
        <end position="254"/>
    </location>
</feature>
<dbReference type="GO" id="GO:0005576">
    <property type="term" value="C:extracellular region"/>
    <property type="evidence" value="ECO:0007669"/>
    <property type="project" value="UniProtKB-SubCell"/>
</dbReference>
<accession>A0A6J1MFM5</accession>
<dbReference type="RefSeq" id="XP_023179568.2">
    <property type="nucleotide sequence ID" value="XM_023323800.2"/>
</dbReference>
<dbReference type="CDD" id="cd00190">
    <property type="entry name" value="Tryp_SPc"/>
    <property type="match status" value="1"/>
</dbReference>
<evidence type="ECO:0000256" key="10">
    <source>
        <dbReference type="ARBA" id="ARBA00038868"/>
    </source>
</evidence>
<evidence type="ECO:0000313" key="13">
    <source>
        <dbReference type="Proteomes" id="UP000504633"/>
    </source>
</evidence>
<keyword evidence="6" id="KW-0720">Serine protease</keyword>
<proteinExistence type="inferred from homology"/>
<feature type="signal peptide" evidence="11">
    <location>
        <begin position="1"/>
        <end position="17"/>
    </location>
</feature>
<dbReference type="Pfam" id="PF00089">
    <property type="entry name" value="Trypsin"/>
    <property type="match status" value="1"/>
</dbReference>
<dbReference type="PANTHER" id="PTHR24276">
    <property type="entry name" value="POLYSERASE-RELATED"/>
    <property type="match status" value="1"/>
</dbReference>
<evidence type="ECO:0000256" key="3">
    <source>
        <dbReference type="ARBA" id="ARBA00022670"/>
    </source>
</evidence>
<comment type="catalytic activity">
    <reaction evidence="9">
        <text>Preferential cleavage: Arg-|-Xaa, Lys-|-Xaa.</text>
        <dbReference type="EC" id="3.4.21.4"/>
    </reaction>
</comment>
<dbReference type="InterPro" id="IPR009003">
    <property type="entry name" value="Peptidase_S1_PA"/>
</dbReference>
<dbReference type="KEGG" id="dhe:111605332"/>
<evidence type="ECO:0000259" key="12">
    <source>
        <dbReference type="PROSITE" id="PS50240"/>
    </source>
</evidence>
<keyword evidence="3" id="KW-0645">Protease</keyword>
<evidence type="ECO:0000256" key="7">
    <source>
        <dbReference type="ARBA" id="ARBA00023145"/>
    </source>
</evidence>
<keyword evidence="13" id="KW-1185">Reference proteome</keyword>
<dbReference type="InterPro" id="IPR001314">
    <property type="entry name" value="Peptidase_S1A"/>
</dbReference>
<gene>
    <name evidence="14" type="primary">LOC111605332</name>
</gene>
<dbReference type="InterPro" id="IPR001254">
    <property type="entry name" value="Trypsin_dom"/>
</dbReference>
<evidence type="ECO:0000256" key="6">
    <source>
        <dbReference type="ARBA" id="ARBA00022825"/>
    </source>
</evidence>
<comment type="similarity">
    <text evidence="2">Belongs to the peptidase S1 family.</text>
</comment>
<sequence length="254" mass="27247">MLRALVFACSALAVISAAPQSSPTGRVVGGDDAIATQFPHQISLRYKGSHICGGSIVARDYVLTAAHCVTEEEADGTLVPTPASMLSIRAGTLDRFVGGMVRNVVNVRVHEDYNSFWNDLALLKLETSLIYSSQIRAIPLASVETPVGSPVIISGWGRLWHEGDLPRQLQFNTLSSISKRDCLTSIAVYRDSMLCLAHEQNNGACNGDSGGPAIYNGELVGVAGFVVNGCGSSKPDGYAKVFYHRDWIIKHANL</sequence>
<dbReference type="SUPFAM" id="SSF50494">
    <property type="entry name" value="Trypsin-like serine proteases"/>
    <property type="match status" value="1"/>
</dbReference>
<dbReference type="PRINTS" id="PR00722">
    <property type="entry name" value="CHYMOTRYPSIN"/>
</dbReference>
<evidence type="ECO:0000313" key="14">
    <source>
        <dbReference type="RefSeq" id="XP_023179568.2"/>
    </source>
</evidence>
<dbReference type="GO" id="GO:0004252">
    <property type="term" value="F:serine-type endopeptidase activity"/>
    <property type="evidence" value="ECO:0007669"/>
    <property type="project" value="UniProtKB-EC"/>
</dbReference>
<evidence type="ECO:0000256" key="4">
    <source>
        <dbReference type="ARBA" id="ARBA00022729"/>
    </source>
</evidence>
<dbReference type="SMART" id="SM00020">
    <property type="entry name" value="Tryp_SPc"/>
    <property type="match status" value="1"/>
</dbReference>
<dbReference type="PROSITE" id="PS00134">
    <property type="entry name" value="TRYPSIN_HIS"/>
    <property type="match status" value="1"/>
</dbReference>
<evidence type="ECO:0000256" key="1">
    <source>
        <dbReference type="ARBA" id="ARBA00004239"/>
    </source>
</evidence>
<reference evidence="14" key="1">
    <citation type="submission" date="2025-08" db="UniProtKB">
        <authorList>
            <consortium name="RefSeq"/>
        </authorList>
    </citation>
    <scope>IDENTIFICATION</scope>
    <source>
        <strain evidence="14">15085-1641.00</strain>
        <tissue evidence="14">Whole body</tissue>
    </source>
</reference>
<dbReference type="EC" id="3.4.21.4" evidence="10"/>
<dbReference type="Proteomes" id="UP000504633">
    <property type="component" value="Unplaced"/>
</dbReference>
<dbReference type="OrthoDB" id="60866at2759"/>
<comment type="subcellular location">
    <subcellularLocation>
        <location evidence="1">Secreted</location>
        <location evidence="1">Extracellular space</location>
    </subcellularLocation>
</comment>
<protein>
    <recommendedName>
        <fullName evidence="10">trypsin</fullName>
        <ecNumber evidence="10">3.4.21.4</ecNumber>
    </recommendedName>
</protein>
<dbReference type="GeneID" id="111605332"/>
<dbReference type="Gene3D" id="2.40.10.10">
    <property type="entry name" value="Trypsin-like serine proteases"/>
    <property type="match status" value="1"/>
</dbReference>
<dbReference type="PROSITE" id="PS50240">
    <property type="entry name" value="TRYPSIN_DOM"/>
    <property type="match status" value="1"/>
</dbReference>
<dbReference type="AlphaFoldDB" id="A0A6J1MFM5"/>
<evidence type="ECO:0000256" key="9">
    <source>
        <dbReference type="ARBA" id="ARBA00036320"/>
    </source>
</evidence>
<evidence type="ECO:0000256" key="5">
    <source>
        <dbReference type="ARBA" id="ARBA00022801"/>
    </source>
</evidence>
<dbReference type="PANTHER" id="PTHR24276:SF91">
    <property type="entry name" value="AT26814P-RELATED"/>
    <property type="match status" value="1"/>
</dbReference>
<keyword evidence="5" id="KW-0378">Hydrolase</keyword>
<evidence type="ECO:0000256" key="11">
    <source>
        <dbReference type="SAM" id="SignalP"/>
    </source>
</evidence>
<evidence type="ECO:0000256" key="8">
    <source>
        <dbReference type="ARBA" id="ARBA00023157"/>
    </source>
</evidence>
<evidence type="ECO:0000256" key="2">
    <source>
        <dbReference type="ARBA" id="ARBA00007664"/>
    </source>
</evidence>
<dbReference type="InterPro" id="IPR018114">
    <property type="entry name" value="TRYPSIN_HIS"/>
</dbReference>
<keyword evidence="7" id="KW-0865">Zymogen</keyword>
<dbReference type="OMA" id="AKVFYHR"/>
<dbReference type="InterPro" id="IPR050430">
    <property type="entry name" value="Peptidase_S1"/>
</dbReference>